<dbReference type="Pfam" id="PF12833">
    <property type="entry name" value="HTH_18"/>
    <property type="match status" value="1"/>
</dbReference>
<dbReference type="InterPro" id="IPR053142">
    <property type="entry name" value="PchR_regulatory_protein"/>
</dbReference>
<accession>A0A9X3F6Q4</accession>
<dbReference type="SUPFAM" id="SSF46689">
    <property type="entry name" value="Homeodomain-like"/>
    <property type="match status" value="1"/>
</dbReference>
<dbReference type="InterPro" id="IPR018060">
    <property type="entry name" value="HTH_AraC"/>
</dbReference>
<keyword evidence="3" id="KW-0804">Transcription</keyword>
<gene>
    <name evidence="5" type="ORF">OU798_14590</name>
</gene>
<dbReference type="GO" id="GO:0043565">
    <property type="term" value="F:sequence-specific DNA binding"/>
    <property type="evidence" value="ECO:0007669"/>
    <property type="project" value="InterPro"/>
</dbReference>
<dbReference type="PANTHER" id="PTHR47893">
    <property type="entry name" value="REGULATORY PROTEIN PCHR"/>
    <property type="match status" value="1"/>
</dbReference>
<protein>
    <submittedName>
        <fullName evidence="5">AraC family transcriptional regulator</fullName>
    </submittedName>
</protein>
<evidence type="ECO:0000256" key="1">
    <source>
        <dbReference type="ARBA" id="ARBA00023015"/>
    </source>
</evidence>
<dbReference type="Proteomes" id="UP001145087">
    <property type="component" value="Unassembled WGS sequence"/>
</dbReference>
<feature type="domain" description="HTH araC/xylS-type" evidence="4">
    <location>
        <begin position="230"/>
        <end position="328"/>
    </location>
</feature>
<evidence type="ECO:0000313" key="5">
    <source>
        <dbReference type="EMBL" id="MCY1721581.1"/>
    </source>
</evidence>
<organism evidence="5 6">
    <name type="scientific">Draconibacterium aestuarii</name>
    <dbReference type="NCBI Taxonomy" id="2998507"/>
    <lineage>
        <taxon>Bacteria</taxon>
        <taxon>Pseudomonadati</taxon>
        <taxon>Bacteroidota</taxon>
        <taxon>Bacteroidia</taxon>
        <taxon>Marinilabiliales</taxon>
        <taxon>Prolixibacteraceae</taxon>
        <taxon>Draconibacterium</taxon>
    </lineage>
</organism>
<name>A0A9X3F6Q4_9BACT</name>
<dbReference type="SMART" id="SM00342">
    <property type="entry name" value="HTH_ARAC"/>
    <property type="match status" value="1"/>
</dbReference>
<dbReference type="PROSITE" id="PS01124">
    <property type="entry name" value="HTH_ARAC_FAMILY_2"/>
    <property type="match status" value="1"/>
</dbReference>
<dbReference type="AlphaFoldDB" id="A0A9X3F6Q4"/>
<evidence type="ECO:0000313" key="6">
    <source>
        <dbReference type="Proteomes" id="UP001145087"/>
    </source>
</evidence>
<evidence type="ECO:0000259" key="4">
    <source>
        <dbReference type="PROSITE" id="PS01124"/>
    </source>
</evidence>
<dbReference type="Gene3D" id="1.10.10.60">
    <property type="entry name" value="Homeodomain-like"/>
    <property type="match status" value="1"/>
</dbReference>
<dbReference type="GO" id="GO:0003700">
    <property type="term" value="F:DNA-binding transcription factor activity"/>
    <property type="evidence" value="ECO:0007669"/>
    <property type="project" value="InterPro"/>
</dbReference>
<proteinExistence type="predicted"/>
<dbReference type="EMBL" id="JAPOHD010000027">
    <property type="protein sequence ID" value="MCY1721581.1"/>
    <property type="molecule type" value="Genomic_DNA"/>
</dbReference>
<dbReference type="InterPro" id="IPR009057">
    <property type="entry name" value="Homeodomain-like_sf"/>
</dbReference>
<sequence length="328" mass="37728">MQNEENYSFHIKEGGVENYLDALEKLFGGTRTNSSYEVHTGGNRMNVSIVKLLPEFEIILFQQFLQKKIYATRLPDDRSDFYHLTLINEGQITRQNPNEQLQAEAGSSMGLFFHNGLFPLNTVHPARIEIRSVSVKFSKEAVCQIIPEADNLLQSLFPDNKPIWYHTHVSSELERMAEDIFFLEKADFGSRALIMSKGLELFTLLLSSLNKQLQKEDLHGLHIDDYKRIMKIKNYLLSKVEEKISMDEIAVEYGISTSKLKRDFNTVFDSSVSKFHTHAKMDEALRRLRSGKYSVTEVGYDLGYQNVSKFSLMFKKVKGINPKEVIPL</sequence>
<dbReference type="RefSeq" id="WP_343333910.1">
    <property type="nucleotide sequence ID" value="NZ_JAPOHD010000027.1"/>
</dbReference>
<keyword evidence="2" id="KW-0238">DNA-binding</keyword>
<keyword evidence="6" id="KW-1185">Reference proteome</keyword>
<dbReference type="PANTHER" id="PTHR47893:SF1">
    <property type="entry name" value="REGULATORY PROTEIN PCHR"/>
    <property type="match status" value="1"/>
</dbReference>
<evidence type="ECO:0000256" key="2">
    <source>
        <dbReference type="ARBA" id="ARBA00023125"/>
    </source>
</evidence>
<dbReference type="InterPro" id="IPR018062">
    <property type="entry name" value="HTH_AraC-typ_CS"/>
</dbReference>
<dbReference type="PROSITE" id="PS00041">
    <property type="entry name" value="HTH_ARAC_FAMILY_1"/>
    <property type="match status" value="1"/>
</dbReference>
<evidence type="ECO:0000256" key="3">
    <source>
        <dbReference type="ARBA" id="ARBA00023163"/>
    </source>
</evidence>
<keyword evidence="1" id="KW-0805">Transcription regulation</keyword>
<reference evidence="5" key="1">
    <citation type="submission" date="2022-11" db="EMBL/GenBank/DDBJ databases">
        <title>Marilongibacter aestuarii gen. nov., sp. nov., isolated from tidal flat sediment.</title>
        <authorList>
            <person name="Jiayan W."/>
        </authorList>
    </citation>
    <scope>NUCLEOTIDE SEQUENCE</scope>
    <source>
        <strain evidence="5">Z1-6</strain>
    </source>
</reference>
<comment type="caution">
    <text evidence="5">The sequence shown here is derived from an EMBL/GenBank/DDBJ whole genome shotgun (WGS) entry which is preliminary data.</text>
</comment>